<dbReference type="InterPro" id="IPR044060">
    <property type="entry name" value="Bacterial_rp_domain"/>
</dbReference>
<feature type="domain" description="Bacterial repeat" evidence="2">
    <location>
        <begin position="404"/>
        <end position="475"/>
    </location>
</feature>
<evidence type="ECO:0000259" key="1">
    <source>
        <dbReference type="Pfam" id="PF03272"/>
    </source>
</evidence>
<reference evidence="3 4" key="1">
    <citation type="submission" date="2021-03" db="EMBL/GenBank/DDBJ databases">
        <authorList>
            <person name="Gilmore M.S."/>
            <person name="Schwartzman J."/>
            <person name="Van Tyne D."/>
            <person name="Martin M."/>
            <person name="Earl A.M."/>
            <person name="Manson A.L."/>
            <person name="Straub T."/>
            <person name="Salamzade R."/>
            <person name="Saavedra J."/>
            <person name="Lebreton F."/>
            <person name="Prichula J."/>
            <person name="Schaufler K."/>
            <person name="Gaca A."/>
            <person name="Sgardioli B."/>
            <person name="Wagenaar J."/>
            <person name="Strong T."/>
        </authorList>
    </citation>
    <scope>NUCLEOTIDE SEQUENCE [LARGE SCALE GENOMIC DNA]</scope>
    <source>
        <strain evidence="3 4">DIV1094</strain>
    </source>
</reference>
<dbReference type="Proteomes" id="UP000664360">
    <property type="component" value="Chromosome"/>
</dbReference>
<evidence type="ECO:0000313" key="4">
    <source>
        <dbReference type="Proteomes" id="UP000664360"/>
    </source>
</evidence>
<evidence type="ECO:0000313" key="3">
    <source>
        <dbReference type="EMBL" id="WYJ81456.1"/>
    </source>
</evidence>
<sequence>MTHFYRKKIVQMILVVLMLFSSLGNSVGVIAETIDSSITEIETTDGIPETTEEIGDLVEESSPTVQFTEEERADLIKDLHIQDSDTPDVTDELLDGNGISSRMGELTNLDNFWISRFLKGNASGSGRTQFPQTYSNYLMNDSRAVIAWDNSNNAIGSEIGDTIAGTFYLPRQYIYTPNGGDIINSGSNIWGNPVRSDYEFVPRIQANSDNFRITVFERESYGFKDPVARSGDSEGVLADFHPYRIVVERTSVRRSTFAQSNVFTLDVSWIVNSYFYHSSSFIQMWHRNHRETLVSAMRTEFSEAAYVPPVYTVTGRVEPPEGSQVLPTFPTGPLVPGTWGVIRAGAPNPGYQFDRFELTGAGSWLNHIPPSLGGSMTIGTEDAILTAIYSLTTQTLSLNQNNGPGSTGSLTADKTSSVMGETTTVRAAPAAPGYRFAGFDVSGTGGTISNVNTTNRTATFTMGSENASVTARYELADQALTLNRNPQAGSNTDPTAGSNTLQMGQETVVTAAPALPGYRFSGFSVTGADSTISNVDLTNRTATFRMGSENATVTAEYASTVIRNADDLERFLRSEFPYDSNSQTYTFEPETNQTIDMAGKGNFTGRSQFSGNLIGNGTTITNLSLTASSAALGLIQTLNGGNQSRIENLTLSRVTVNNTRTQFYSAGIIGQVASGTSIELENIKIDEHSEISASQPYGSAGLIGINNGTATIKNGEVLGTLHTNTSNGLMGGIVGQNQGQLMIENSFSQVTFTGGGNFTLSVGGLVGETNGQVTITDSRSESRTGINSASGTSRGGFISRVAHSGSATIQRSVNSSDMRGNNSSVGGFIGRMSGTARIEESYHNGHVQGSTSLGTGGFVGLGDGNNSLVIVDSYSIGSSNGNGVIGVNQESNSVTLSQVFVAGFTGGQPITSDSTSITATNVYYDSSTTNKSSTTGVGEAKTTLELIETTTGGLGFGNRWRTDFSVSQRTNKTYPYLSWQTNDTQALMFFNSIDPMVDRSVTGNQVSVTLDLQNDSLRLFNPYTAGLASNASAGEQMINRNGASRFSIGVINEQGVVGFTARRMDLNVTRQPAAGSSSDPVIDKTNFLEGESIVVTAPEANYGYRFDGFTVTGANSTITDLDLVNRTATFTMGTADATVTANYQQTVIWTAEDLRRFLNSQAPFNRDDETYSIEPVDGQTIDMSGEGEFIGRANFTGVLKGNNATIKNLTIRGGESSVGFIREINSGTARIEDLHFEGLTIDSTRGQSFTTYIGLMAQVGGGRIAELENISIDGTSQISANQPNGAGGLVGQNNGTTLIMNSRVSGTLSTKTSNGLLGGFVGTSVCQLTIQDSLSRVNFTGGNNFSLNIGGFVGEASGQVSVIDSKSEARTTVNSTDETYRGGFIGRGVASANITIQRSINSGDMRGNNSYVGGFIGRLSGSARIEESYHDGHVQGSTTIGTGAFIGISEGNGTLAISDSYSIGSSNGNGVIGNNQMNNPVILSQLYVAGFTGGQPITSATAGITATNVYYDSSTTNKSSTTGVGEAKTTLELIESATDELGFGSRWRTDFSVSQRTNKTYPYLNWQTNNTQPSMFLNSINPMVDRPVSGNQVTVTLDLQTGSLKLFNPYTAGLASNASSGERTINRNGAARFSIGVINPQGVVGFTARRMELTLTRDPLTGSASDPSADLTNFIEGETTTIQAAEPSQGYRFVGFSVTGTGSTLSNINQTNRTATFTMGTENATVTANYVQTVIRTAADLSRFLNRQAPFDRDDENYSIEPEDGVAIDMANAGTFPGRQTYGAKLIGNHAVIRNLTLTSAEIDLGFIQSTGTGSLQIENLSFENLSVRNTRSQSFMNYTAGLIGQINTGGVVELENIMFDRSTRIASNQSNGSGSLVGNNNGRLTIRNSLLSNSVHTHTSNGLLGGLVGRTTGKTTIERTTSRVRFTGDNNYSLNLGGLIGEASGTITISDTQSEAQSTVASASSTYRGGMIGLTGGNARVVIERSINSSDIRSANSFAGGFVGRASGNVTINESYHNGYMLGSVTDGSGGLIGRLEGNGQLSVNDSYSVGSTNGNGGIGVVASAATVQLNNFFVAGFTGGQPITNTTTGITANNVYFDTTTTRKTSTTGVGEARLTTGLIDATISELGFGEKWLTGFALGSSANRTYPYLKWQTNDVQPSEFLHSIQPEVDRAVSTNQVTTTLDLAGQSVRLFNPYQADLPGNAASGTIQINRNNATRFSIGVINGQGVIGFTGIGNYTDIQPVSQVLNYGYEEKDYDAKDFVAVYKDHSETDDYEARFVSFPDSLNGNSARIEVSKNGTRLATLDVPVTYQFGHSLNVRGISFQGTDIRAATLSLNSDQTEIVATYNSLISGVSIHSYFGNEMYYQIMHYNSGTIANGPLNEQTSNVTFSANGSDRVGIMDSFGSNRRISVAKGEIVEIYHREASARLDNFQNNVAQSRSTERRSRYQITANGFEQLTIDRLNPREQKTVLGMTQEDLDRQINRYLDISQYPTLKIEGFSQYPDTSMEGNTSGKIVVSEELVNGQTVTWEYTVPFVVESDPAIHVTLPVKMIFDVIEEEVISPDYQVINHSTTTNLSVAFHTKEDVELASTSNVVFLEEPEHGVQGEEAMLLYLQRLGEPVSDKPLVGRSSTFTGARWTEVIQPDSQMALGFTGTYFGDVTVSNKVSGNLSLHFAAMTN</sequence>
<gene>
    <name evidence="3" type="ORF">DOK79_003041</name>
</gene>
<organism evidence="3 4">
    <name type="scientific">Candidatus Enterococcus mangumiae</name>
    <dbReference type="NCBI Taxonomy" id="2230878"/>
    <lineage>
        <taxon>Bacteria</taxon>
        <taxon>Bacillati</taxon>
        <taxon>Bacillota</taxon>
        <taxon>Bacilli</taxon>
        <taxon>Lactobacillales</taxon>
        <taxon>Enterococcaceae</taxon>
        <taxon>Enterococcus</taxon>
    </lineage>
</organism>
<proteinExistence type="predicted"/>
<feature type="domain" description="Bacterial repeat" evidence="2">
    <location>
        <begin position="1080"/>
        <end position="1145"/>
    </location>
</feature>
<feature type="domain" description="Bacterial repeat" evidence="2">
    <location>
        <begin position="488"/>
        <end position="559"/>
    </location>
</feature>
<dbReference type="RefSeq" id="WP_206859163.1">
    <property type="nucleotide sequence ID" value="NZ_CP147250.1"/>
</dbReference>
<reference evidence="3 4" key="2">
    <citation type="submission" date="2024-03" db="EMBL/GenBank/DDBJ databases">
        <title>The Genome Sequence of Enterococcus sp. DIV1094.</title>
        <authorList>
            <consortium name="The Broad Institute Genomics Platform"/>
            <consortium name="The Broad Institute Microbial Omics Core"/>
            <consortium name="The Broad Institute Genomic Center for Infectious Diseases"/>
            <person name="Earl A."/>
            <person name="Manson A."/>
            <person name="Gilmore M."/>
            <person name="Schwartman J."/>
            <person name="Shea T."/>
            <person name="Abouelleil A."/>
            <person name="Cao P."/>
            <person name="Chapman S."/>
            <person name="Cusick C."/>
            <person name="Young S."/>
            <person name="Neafsey D."/>
            <person name="Nusbaum C."/>
            <person name="Birren B."/>
        </authorList>
    </citation>
    <scope>NUCLEOTIDE SEQUENCE [LARGE SCALE GENOMIC DNA]</scope>
    <source>
        <strain evidence="3 4">DIV1094</strain>
    </source>
</reference>
<dbReference type="Pfam" id="PF03272">
    <property type="entry name" value="Mucin_bdg"/>
    <property type="match status" value="1"/>
</dbReference>
<feature type="domain" description="Putative mucin/carbohydrate-binding" evidence="1">
    <location>
        <begin position="2330"/>
        <end position="2457"/>
    </location>
</feature>
<dbReference type="Gene3D" id="2.160.20.110">
    <property type="match status" value="3"/>
</dbReference>
<name>A0ABZ2T439_9ENTE</name>
<dbReference type="EMBL" id="CP147250">
    <property type="protein sequence ID" value="WYJ81456.1"/>
    <property type="molecule type" value="Genomic_DNA"/>
</dbReference>
<keyword evidence="4" id="KW-1185">Reference proteome</keyword>
<feature type="domain" description="Bacterial repeat" evidence="2">
    <location>
        <begin position="1672"/>
        <end position="1732"/>
    </location>
</feature>
<dbReference type="Pfam" id="PF18998">
    <property type="entry name" value="Flg_new_2"/>
    <property type="match status" value="4"/>
</dbReference>
<accession>A0ABZ2T439</accession>
<dbReference type="InterPro" id="IPR004954">
    <property type="entry name" value="Mucin-bd"/>
</dbReference>
<evidence type="ECO:0000259" key="2">
    <source>
        <dbReference type="Pfam" id="PF18998"/>
    </source>
</evidence>
<protein>
    <submittedName>
        <fullName evidence="3">Uncharacterized protein</fullName>
    </submittedName>
</protein>